<evidence type="ECO:0000256" key="5">
    <source>
        <dbReference type="SAM" id="MobiDB-lite"/>
    </source>
</evidence>
<name>A0A9P7M8V9_9HYPO</name>
<dbReference type="GO" id="GO:0005829">
    <property type="term" value="C:cytosol"/>
    <property type="evidence" value="ECO:0007669"/>
    <property type="project" value="TreeGrafter"/>
</dbReference>
<proteinExistence type="predicted"/>
<dbReference type="GO" id="GO:0034715">
    <property type="term" value="C:pICln-Sm protein complex"/>
    <property type="evidence" value="ECO:0007669"/>
    <property type="project" value="TreeGrafter"/>
</dbReference>
<evidence type="ECO:0000313" key="6">
    <source>
        <dbReference type="EMBL" id="KAG5933487.1"/>
    </source>
</evidence>
<dbReference type="Gene3D" id="2.30.29.30">
    <property type="entry name" value="Pleckstrin-homology domain (PH domain)/Phosphotyrosine-binding domain (PTB)"/>
    <property type="match status" value="1"/>
</dbReference>
<organism evidence="6 7">
    <name type="scientific">Claviceps pazoutovae</name>
    <dbReference type="NCBI Taxonomy" id="1649127"/>
    <lineage>
        <taxon>Eukaryota</taxon>
        <taxon>Fungi</taxon>
        <taxon>Dikarya</taxon>
        <taxon>Ascomycota</taxon>
        <taxon>Pezizomycotina</taxon>
        <taxon>Sordariomycetes</taxon>
        <taxon>Hypocreomycetidae</taxon>
        <taxon>Hypocreales</taxon>
        <taxon>Clavicipitaceae</taxon>
        <taxon>Claviceps</taxon>
    </lineage>
</organism>
<sequence length="288" mass="30511">MLPTTIRSPPSLADYTPLAEYQSQTPESFSNGKPVLHFHLEGAAASIPASQRSALAIFPADSPPIEGEAASTNGDAEQTLKQTVDIFVHSEHCTIFCPNTESGVSIPYPSISIHAVTRSPAQDGEGNSSVWMQLDFADGGSEDDDFNTVELTISPADSEDAQKLYDAVADCSNLHPDPAHGDGEDDDCDRIVFESSVDNISVEGLPGVFRGAVDGGLPPPMPGSGGWITADNVHEFFDEQGNWVAGQNGEADEGEELGDGAGRTRQHDEVGGDVNGVEDSETKRVRVE</sequence>
<dbReference type="AlphaFoldDB" id="A0A9P7M8V9"/>
<evidence type="ECO:0000256" key="4">
    <source>
        <dbReference type="ARBA" id="ARBA00023242"/>
    </source>
</evidence>
<keyword evidence="4" id="KW-0539">Nucleus</keyword>
<keyword evidence="7" id="KW-1185">Reference proteome</keyword>
<dbReference type="InterPro" id="IPR039924">
    <property type="entry name" value="ICln/Lot5/Saf5"/>
</dbReference>
<protein>
    <recommendedName>
        <fullName evidence="8">Benzoylformate decarboxylase</fullName>
    </recommendedName>
</protein>
<dbReference type="PANTHER" id="PTHR21399:SF0">
    <property type="entry name" value="METHYLOSOME SUBUNIT PICLN"/>
    <property type="match status" value="1"/>
</dbReference>
<dbReference type="GO" id="GO:0000387">
    <property type="term" value="P:spliceosomal snRNP assembly"/>
    <property type="evidence" value="ECO:0007669"/>
    <property type="project" value="TreeGrafter"/>
</dbReference>
<evidence type="ECO:0000256" key="1">
    <source>
        <dbReference type="ARBA" id="ARBA00004123"/>
    </source>
</evidence>
<evidence type="ECO:0000313" key="7">
    <source>
        <dbReference type="Proteomes" id="UP000706124"/>
    </source>
</evidence>
<evidence type="ECO:0000256" key="3">
    <source>
        <dbReference type="ARBA" id="ARBA00022490"/>
    </source>
</evidence>
<dbReference type="PANTHER" id="PTHR21399">
    <property type="entry name" value="CHLORIDE CONDUCTANCE REGULATORY PROTEIN ICLN"/>
    <property type="match status" value="1"/>
</dbReference>
<dbReference type="InterPro" id="IPR011993">
    <property type="entry name" value="PH-like_dom_sf"/>
</dbReference>
<comment type="subcellular location">
    <subcellularLocation>
        <location evidence="2">Cytoplasm</location>
    </subcellularLocation>
    <subcellularLocation>
        <location evidence="1">Nucleus</location>
    </subcellularLocation>
</comment>
<dbReference type="GO" id="GO:0005681">
    <property type="term" value="C:spliceosomal complex"/>
    <property type="evidence" value="ECO:0007669"/>
    <property type="project" value="TreeGrafter"/>
</dbReference>
<accession>A0A9P7M8V9</accession>
<feature type="region of interest" description="Disordered" evidence="5">
    <location>
        <begin position="243"/>
        <end position="288"/>
    </location>
</feature>
<gene>
    <name evidence="6" type="ORF">E4U60_004436</name>
</gene>
<evidence type="ECO:0000256" key="2">
    <source>
        <dbReference type="ARBA" id="ARBA00004496"/>
    </source>
</evidence>
<evidence type="ECO:0008006" key="8">
    <source>
        <dbReference type="Google" id="ProtNLM"/>
    </source>
</evidence>
<reference evidence="6 7" key="1">
    <citation type="journal article" date="2020" name="bioRxiv">
        <title>Whole genome comparisons of ergot fungi reveals the divergence and evolution of species within the genus Claviceps are the result of varying mechanisms driving genome evolution and host range expansion.</title>
        <authorList>
            <person name="Wyka S.A."/>
            <person name="Mondo S.J."/>
            <person name="Liu M."/>
            <person name="Dettman J."/>
            <person name="Nalam V."/>
            <person name="Broders K.D."/>
        </authorList>
    </citation>
    <scope>NUCLEOTIDE SEQUENCE [LARGE SCALE GENOMIC DNA]</scope>
    <source>
        <strain evidence="6 7">CCC 1485</strain>
    </source>
</reference>
<dbReference type="GO" id="GO:0045292">
    <property type="term" value="P:mRNA cis splicing, via spliceosome"/>
    <property type="evidence" value="ECO:0007669"/>
    <property type="project" value="TreeGrafter"/>
</dbReference>
<dbReference type="Proteomes" id="UP000706124">
    <property type="component" value="Unassembled WGS sequence"/>
</dbReference>
<keyword evidence="3" id="KW-0963">Cytoplasm</keyword>
<dbReference type="OrthoDB" id="19714at2759"/>
<dbReference type="Pfam" id="PF03517">
    <property type="entry name" value="Voldacs"/>
    <property type="match status" value="1"/>
</dbReference>
<dbReference type="EMBL" id="SRPO01000366">
    <property type="protein sequence ID" value="KAG5933487.1"/>
    <property type="molecule type" value="Genomic_DNA"/>
</dbReference>
<comment type="caution">
    <text evidence="6">The sequence shown here is derived from an EMBL/GenBank/DDBJ whole genome shotgun (WGS) entry which is preliminary data.</text>
</comment>